<dbReference type="EMBL" id="CP000153">
    <property type="protein sequence ID" value="ABB44133.1"/>
    <property type="molecule type" value="Genomic_DNA"/>
</dbReference>
<dbReference type="HOGENOM" id="CLU_712988_0_0_7"/>
<dbReference type="eggNOG" id="COG0665">
    <property type="taxonomic scope" value="Bacteria"/>
</dbReference>
<keyword evidence="4" id="KW-1185">Reference proteome</keyword>
<evidence type="ECO:0000256" key="1">
    <source>
        <dbReference type="ARBA" id="ARBA00023002"/>
    </source>
</evidence>
<keyword evidence="1" id="KW-0560">Oxidoreductase</keyword>
<dbReference type="STRING" id="326298.Suden_0855"/>
<dbReference type="Pfam" id="PF01266">
    <property type="entry name" value="DAO"/>
    <property type="match status" value="1"/>
</dbReference>
<dbReference type="SUPFAM" id="SSF51905">
    <property type="entry name" value="FAD/NAD(P)-binding domain"/>
    <property type="match status" value="1"/>
</dbReference>
<accession>Q30S98</accession>
<dbReference type="InterPro" id="IPR036188">
    <property type="entry name" value="FAD/NAD-bd_sf"/>
</dbReference>
<dbReference type="Gene3D" id="3.30.9.10">
    <property type="entry name" value="D-Amino Acid Oxidase, subunit A, domain 2"/>
    <property type="match status" value="1"/>
</dbReference>
<dbReference type="KEGG" id="tdn:Suden_0855"/>
<dbReference type="AlphaFoldDB" id="Q30S98"/>
<name>Q30S98_SULDN</name>
<protein>
    <submittedName>
        <fullName evidence="3">FAD dependent oxidoreductase</fullName>
    </submittedName>
</protein>
<feature type="domain" description="FAD dependent oxidoreductase" evidence="2">
    <location>
        <begin position="5"/>
        <end position="355"/>
    </location>
</feature>
<evidence type="ECO:0000313" key="4">
    <source>
        <dbReference type="Proteomes" id="UP000002714"/>
    </source>
</evidence>
<dbReference type="InterPro" id="IPR006076">
    <property type="entry name" value="FAD-dep_OxRdtase"/>
</dbReference>
<reference evidence="3 4" key="1">
    <citation type="journal article" date="2008" name="Appl. Environ. Microbiol.">
        <title>Genome of the epsilonproteobacterial chemolithoautotroph Sulfurimonas denitrificans.</title>
        <authorList>
            <person name="Sievert S.M."/>
            <person name="Scott K.M."/>
            <person name="Klotz M.G."/>
            <person name="Chain P.S.G."/>
            <person name="Hauser L.J."/>
            <person name="Hemp J."/>
            <person name="Huegler M."/>
            <person name="Land M."/>
            <person name="Lapidus A."/>
            <person name="Larimer F.W."/>
            <person name="Lucas S."/>
            <person name="Malfatti S.A."/>
            <person name="Meyer F."/>
            <person name="Paulsen I.T."/>
            <person name="Ren Q."/>
            <person name="Simon J."/>
            <person name="Bailey K."/>
            <person name="Diaz E."/>
            <person name="Fitzpatrick K.A."/>
            <person name="Glover B."/>
            <person name="Gwatney N."/>
            <person name="Korajkic A."/>
            <person name="Long A."/>
            <person name="Mobberley J.M."/>
            <person name="Pantry S.N."/>
            <person name="Pazder G."/>
            <person name="Peterson S."/>
            <person name="Quintanilla J.D."/>
            <person name="Sprinkle R."/>
            <person name="Stephens J."/>
            <person name="Thomas P."/>
            <person name="Vaughn R."/>
            <person name="Weber M.J."/>
            <person name="Wooten L.L."/>
        </authorList>
    </citation>
    <scope>NUCLEOTIDE SEQUENCE [LARGE SCALE GENOMIC DNA]</scope>
    <source>
        <strain evidence="4">ATCC 33889 / DSM 1251</strain>
    </source>
</reference>
<dbReference type="GO" id="GO:0016491">
    <property type="term" value="F:oxidoreductase activity"/>
    <property type="evidence" value="ECO:0007669"/>
    <property type="project" value="UniProtKB-KW"/>
</dbReference>
<dbReference type="RefSeq" id="WP_011372485.1">
    <property type="nucleotide sequence ID" value="NC_007575.1"/>
</dbReference>
<dbReference type="Gene3D" id="3.50.50.60">
    <property type="entry name" value="FAD/NAD(P)-binding domain"/>
    <property type="match status" value="1"/>
</dbReference>
<dbReference type="Proteomes" id="UP000002714">
    <property type="component" value="Chromosome"/>
</dbReference>
<sequence length="385" mass="43131">MKIYDFLIIGAGSAGCNSAAYLQKRGLKVAIADKEGVASGGSGAAGAFLSPLAGVENSYNLFINRALEYSLDFYETMFQDEIVKSGVLRVANENFDTAKLQTNSIKNRYISTKELKEISQNFAQIDGYFYENAAILNPHEVCRELIKECDFYKLHVEELRYEDGFYLFDDFMAKDVILAQGVIKPIVSTPYIKIAPIFGVKIDVKTTTKVPFNIHKSISVSTNKNDSTISIGATKERHDTSQIECLTSCDKCAFYTNSEQGQVEELLMEASELIKLEDLEVTKIYRGARATIKSYFPVIGKVIDYEESLKKYPSIKNGTKIMPELLTYFPNLYIINALGSRGFVVAPLLAKLLCEEILDSKKIPQELSSEKLFYKMARAKNQIVI</sequence>
<gene>
    <name evidence="3" type="ordered locus">Suden_0855</name>
</gene>
<proteinExistence type="predicted"/>
<dbReference type="PANTHER" id="PTHR13847:SF289">
    <property type="entry name" value="GLYCINE OXIDASE"/>
    <property type="match status" value="1"/>
</dbReference>
<dbReference type="GO" id="GO:0005737">
    <property type="term" value="C:cytoplasm"/>
    <property type="evidence" value="ECO:0007669"/>
    <property type="project" value="TreeGrafter"/>
</dbReference>
<dbReference type="PANTHER" id="PTHR13847">
    <property type="entry name" value="SARCOSINE DEHYDROGENASE-RELATED"/>
    <property type="match status" value="1"/>
</dbReference>
<evidence type="ECO:0000313" key="3">
    <source>
        <dbReference type="EMBL" id="ABB44133.1"/>
    </source>
</evidence>
<evidence type="ECO:0000259" key="2">
    <source>
        <dbReference type="Pfam" id="PF01266"/>
    </source>
</evidence>
<dbReference type="PROSITE" id="PS51257">
    <property type="entry name" value="PROKAR_LIPOPROTEIN"/>
    <property type="match status" value="1"/>
</dbReference>
<organism evidence="3 4">
    <name type="scientific">Sulfurimonas denitrificans (strain ATCC 33889 / DSM 1251)</name>
    <name type="common">Thiomicrospira denitrificans (strain ATCC 33889 / DSM 1251)</name>
    <dbReference type="NCBI Taxonomy" id="326298"/>
    <lineage>
        <taxon>Bacteria</taxon>
        <taxon>Pseudomonadati</taxon>
        <taxon>Campylobacterota</taxon>
        <taxon>Epsilonproteobacteria</taxon>
        <taxon>Campylobacterales</taxon>
        <taxon>Sulfurimonadaceae</taxon>
        <taxon>Sulfurimonas</taxon>
    </lineage>
</organism>